<organism evidence="1">
    <name type="scientific">Tanacetum cinerariifolium</name>
    <name type="common">Dalmatian daisy</name>
    <name type="synonym">Chrysanthemum cinerariifolium</name>
    <dbReference type="NCBI Taxonomy" id="118510"/>
    <lineage>
        <taxon>Eukaryota</taxon>
        <taxon>Viridiplantae</taxon>
        <taxon>Streptophyta</taxon>
        <taxon>Embryophyta</taxon>
        <taxon>Tracheophyta</taxon>
        <taxon>Spermatophyta</taxon>
        <taxon>Magnoliopsida</taxon>
        <taxon>eudicotyledons</taxon>
        <taxon>Gunneridae</taxon>
        <taxon>Pentapetalae</taxon>
        <taxon>asterids</taxon>
        <taxon>campanulids</taxon>
        <taxon>Asterales</taxon>
        <taxon>Asteraceae</taxon>
        <taxon>Asteroideae</taxon>
        <taxon>Anthemideae</taxon>
        <taxon>Anthemidinae</taxon>
        <taxon>Tanacetum</taxon>
    </lineage>
</organism>
<comment type="caution">
    <text evidence="1">The sequence shown here is derived from an EMBL/GenBank/DDBJ whole genome shotgun (WGS) entry which is preliminary data.</text>
</comment>
<protein>
    <submittedName>
        <fullName evidence="1">Uncharacterized protein</fullName>
    </submittedName>
</protein>
<gene>
    <name evidence="1" type="ORF">Tci_677181</name>
</gene>
<feature type="non-terminal residue" evidence="1">
    <location>
        <position position="87"/>
    </location>
</feature>
<name>A0A699KT83_TANCI</name>
<sequence length="87" mass="9635">MVVLTAGGKEVTGWRWRGVVWTAAVEWGRRWWQRVVASGVVDRADRVKGSVFGFGRKACRKSFLATVNGRSGDRRQLVAAGNMGERA</sequence>
<dbReference type="EMBL" id="BKCJ010541720">
    <property type="protein sequence ID" value="GFB05210.1"/>
    <property type="molecule type" value="Genomic_DNA"/>
</dbReference>
<evidence type="ECO:0000313" key="1">
    <source>
        <dbReference type="EMBL" id="GFB05210.1"/>
    </source>
</evidence>
<reference evidence="1" key="1">
    <citation type="journal article" date="2019" name="Sci. Rep.">
        <title>Draft genome of Tanacetum cinerariifolium, the natural source of mosquito coil.</title>
        <authorList>
            <person name="Yamashiro T."/>
            <person name="Shiraishi A."/>
            <person name="Satake H."/>
            <person name="Nakayama K."/>
        </authorList>
    </citation>
    <scope>NUCLEOTIDE SEQUENCE</scope>
</reference>
<dbReference type="AlphaFoldDB" id="A0A699KT83"/>
<proteinExistence type="predicted"/>
<accession>A0A699KT83</accession>